<sequence>MEHMLIMHPKPESHLLQPRPYRTSCRSSPILPESIPKRLLTAPTANCQSARTTSSCTCTHPIKPKRRRLARLIWEGILHVLQQAHSLQYALHTGTITRCLICATLAQSLHRLC</sequence>
<protein>
    <submittedName>
        <fullName evidence="1">Uncharacterized protein</fullName>
    </submittedName>
</protein>
<reference evidence="2" key="1">
    <citation type="journal article" date="2021" name="BMC Genomics">
        <title>Chromosome-level genome assembly and manually-curated proteome of model necrotroph Parastagonospora nodorum Sn15 reveals a genome-wide trove of candidate effector homologs, and redundancy of virulence-related functions within an accessory chromosome.</title>
        <authorList>
            <person name="Bertazzoni S."/>
            <person name="Jones D.A.B."/>
            <person name="Phan H.T."/>
            <person name="Tan K.-C."/>
            <person name="Hane J.K."/>
        </authorList>
    </citation>
    <scope>NUCLEOTIDE SEQUENCE [LARGE SCALE GENOMIC DNA]</scope>
    <source>
        <strain evidence="2">SN15 / ATCC MYA-4574 / FGSC 10173)</strain>
    </source>
</reference>
<dbReference type="EMBL" id="CP069024">
    <property type="protein sequence ID" value="QRC92501.1"/>
    <property type="molecule type" value="Genomic_DNA"/>
</dbReference>
<evidence type="ECO:0000313" key="2">
    <source>
        <dbReference type="Proteomes" id="UP000663193"/>
    </source>
</evidence>
<keyword evidence="2" id="KW-1185">Reference proteome</keyword>
<gene>
    <name evidence="1" type="ORF">JI435_402580</name>
</gene>
<dbReference type="AlphaFoldDB" id="A0A7U2ESZ6"/>
<organism evidence="1 2">
    <name type="scientific">Phaeosphaeria nodorum (strain SN15 / ATCC MYA-4574 / FGSC 10173)</name>
    <name type="common">Glume blotch fungus</name>
    <name type="synonym">Parastagonospora nodorum</name>
    <dbReference type="NCBI Taxonomy" id="321614"/>
    <lineage>
        <taxon>Eukaryota</taxon>
        <taxon>Fungi</taxon>
        <taxon>Dikarya</taxon>
        <taxon>Ascomycota</taxon>
        <taxon>Pezizomycotina</taxon>
        <taxon>Dothideomycetes</taxon>
        <taxon>Pleosporomycetidae</taxon>
        <taxon>Pleosporales</taxon>
        <taxon>Pleosporineae</taxon>
        <taxon>Phaeosphaeriaceae</taxon>
        <taxon>Parastagonospora</taxon>
    </lineage>
</organism>
<accession>A0A7U2ESZ6</accession>
<proteinExistence type="predicted"/>
<dbReference type="VEuPathDB" id="FungiDB:JI435_402580"/>
<name>A0A7U2ESZ6_PHANO</name>
<evidence type="ECO:0000313" key="1">
    <source>
        <dbReference type="EMBL" id="QRC92501.1"/>
    </source>
</evidence>
<dbReference type="Proteomes" id="UP000663193">
    <property type="component" value="Chromosome 2"/>
</dbReference>